<dbReference type="CDD" id="cd00165">
    <property type="entry name" value="S4"/>
    <property type="match status" value="1"/>
</dbReference>
<keyword evidence="5" id="KW-1185">Reference proteome</keyword>
<evidence type="ECO:0000259" key="3">
    <source>
        <dbReference type="Pfam" id="PF25818"/>
    </source>
</evidence>
<dbReference type="GO" id="GO:0005739">
    <property type="term" value="C:mitochondrion"/>
    <property type="evidence" value="ECO:0007669"/>
    <property type="project" value="TreeGrafter"/>
</dbReference>
<dbReference type="Gene3D" id="3.10.290.10">
    <property type="entry name" value="RNA-binding S4 domain"/>
    <property type="match status" value="1"/>
</dbReference>
<protein>
    <recommendedName>
        <fullName evidence="3">Mitochondrial transcription rescue factor 1 C-terminal domain-containing protein</fullName>
    </recommendedName>
</protein>
<name>A0A8W8J6M9_MAGGI</name>
<reference evidence="4" key="1">
    <citation type="submission" date="2022-08" db="UniProtKB">
        <authorList>
            <consortium name="EnsemblMetazoa"/>
        </authorList>
    </citation>
    <scope>IDENTIFICATION</scope>
    <source>
        <strain evidence="4">05x7-T-G4-1.051#20</strain>
    </source>
</reference>
<dbReference type="EnsemblMetazoa" id="G17283.2">
    <property type="protein sequence ID" value="G17283.2:cds"/>
    <property type="gene ID" value="G17283"/>
</dbReference>
<evidence type="ECO:0000256" key="2">
    <source>
        <dbReference type="SAM" id="MobiDB-lite"/>
    </source>
</evidence>
<dbReference type="InterPro" id="IPR057896">
    <property type="entry name" value="MTRES1_C"/>
</dbReference>
<dbReference type="AlphaFoldDB" id="A0A8W8J6M9"/>
<dbReference type="PROSITE" id="PS50889">
    <property type="entry name" value="S4"/>
    <property type="match status" value="1"/>
</dbReference>
<feature type="compositionally biased region" description="Acidic residues" evidence="2">
    <location>
        <begin position="47"/>
        <end position="62"/>
    </location>
</feature>
<proteinExistence type="predicted"/>
<evidence type="ECO:0000313" key="4">
    <source>
        <dbReference type="EnsemblMetazoa" id="G17283.2:cds"/>
    </source>
</evidence>
<dbReference type="InterPro" id="IPR036986">
    <property type="entry name" value="S4_RNA-bd_sf"/>
</dbReference>
<dbReference type="PANTHER" id="PTHR13633">
    <property type="entry name" value="MITOCHONDRIAL TRANSCRIPTION RESCUE FACTOR 1"/>
    <property type="match status" value="1"/>
</dbReference>
<feature type="domain" description="Mitochondrial transcription rescue factor 1 C-terminal" evidence="3">
    <location>
        <begin position="90"/>
        <end position="180"/>
    </location>
</feature>
<accession>A0A8W8J6M9</accession>
<dbReference type="Proteomes" id="UP000005408">
    <property type="component" value="Unassembled WGS sequence"/>
</dbReference>
<keyword evidence="1" id="KW-0694">RNA-binding</keyword>
<dbReference type="PANTHER" id="PTHR13633:SF3">
    <property type="entry name" value="MITOCHONDRIAL TRANSCRIPTION RESCUE FACTOR 1"/>
    <property type="match status" value="1"/>
</dbReference>
<evidence type="ECO:0000313" key="5">
    <source>
        <dbReference type="Proteomes" id="UP000005408"/>
    </source>
</evidence>
<sequence>MYPKLKKDYYNILTFFAKKSFVGQNQLACKTCKRQKSKRDTRRFNYEEDSEDDDDNLTEDEEEEDEVFQKYKHYEGDEIATPEPTHRVIYVSSTRVDAVLTKAFGIARAKIEEKLITQNCLVNGKHLKKKSYQAKVGDCIDLIKEKAGSHNTVQRIRVLDIVGGKSRSGNTKVILRLWKKAFPVEIS</sequence>
<evidence type="ECO:0000256" key="1">
    <source>
        <dbReference type="PROSITE-ProRule" id="PRU00182"/>
    </source>
</evidence>
<feature type="region of interest" description="Disordered" evidence="2">
    <location>
        <begin position="40"/>
        <end position="62"/>
    </location>
</feature>
<dbReference type="GO" id="GO:0003723">
    <property type="term" value="F:RNA binding"/>
    <property type="evidence" value="ECO:0007669"/>
    <property type="project" value="UniProtKB-KW"/>
</dbReference>
<dbReference type="Pfam" id="PF25818">
    <property type="entry name" value="MTRES1_C"/>
    <property type="match status" value="1"/>
</dbReference>
<dbReference type="GO" id="GO:1903108">
    <property type="term" value="P:regulation of mitochondrial transcription"/>
    <property type="evidence" value="ECO:0007669"/>
    <property type="project" value="TreeGrafter"/>
</dbReference>
<organism evidence="4 5">
    <name type="scientific">Magallana gigas</name>
    <name type="common">Pacific oyster</name>
    <name type="synonym">Crassostrea gigas</name>
    <dbReference type="NCBI Taxonomy" id="29159"/>
    <lineage>
        <taxon>Eukaryota</taxon>
        <taxon>Metazoa</taxon>
        <taxon>Spiralia</taxon>
        <taxon>Lophotrochozoa</taxon>
        <taxon>Mollusca</taxon>
        <taxon>Bivalvia</taxon>
        <taxon>Autobranchia</taxon>
        <taxon>Pteriomorphia</taxon>
        <taxon>Ostreida</taxon>
        <taxon>Ostreoidea</taxon>
        <taxon>Ostreidae</taxon>
        <taxon>Magallana</taxon>
    </lineage>
</organism>
<dbReference type="SUPFAM" id="SSF55174">
    <property type="entry name" value="Alpha-L RNA-binding motif"/>
    <property type="match status" value="1"/>
</dbReference>